<dbReference type="EMBL" id="QFOI01000252">
    <property type="protein sequence ID" value="PZP45747.1"/>
    <property type="molecule type" value="Genomic_DNA"/>
</dbReference>
<accession>A0A2W5EW07</accession>
<evidence type="ECO:0000313" key="4">
    <source>
        <dbReference type="EMBL" id="PZP45747.1"/>
    </source>
</evidence>
<organism evidence="4 5">
    <name type="scientific">Pseudopedobacter saltans</name>
    <dbReference type="NCBI Taxonomy" id="151895"/>
    <lineage>
        <taxon>Bacteria</taxon>
        <taxon>Pseudomonadati</taxon>
        <taxon>Bacteroidota</taxon>
        <taxon>Sphingobacteriia</taxon>
        <taxon>Sphingobacteriales</taxon>
        <taxon>Sphingobacteriaceae</taxon>
        <taxon>Pseudopedobacter</taxon>
    </lineage>
</organism>
<evidence type="ECO:0000256" key="2">
    <source>
        <dbReference type="SAM" id="SignalP"/>
    </source>
</evidence>
<sequence>MARKKYGVVLGLLGGLATTTAMAQTTNPATSDDWLWDSSKVSSSKLAQHNAWVANQDPYPAKPRNMWEFGIGVGPTLAFSPIDPQIGYGASASLRKAISHVFSLRAQYNYGIYKGLDYRARSSSYLPTAIRNAYGNRSYVANFKAVIQQASIDAIVSLNSISSYRGNPKMDVYLLAGYSFLWGSSNINLYNSQGDAYGYASLGDNTRIDKGDVKDAFKENQSNSFLSNKSGDGQQYETSLTAAANAHNDVVGGGGSTIRRHGADFGGGIAFKVSPRFNIGIEQKFTYVFDNGEFAGVITGPNTRNTLLSNTQVRFNFNLGSSSKRIEPLWWVNPNNYIYNELNVPKHMKISLPDADGDGVTDALDLEPNTPAGAPVDTHGRALDTDGDGVPDYKDKQKITPPNWFPVDADGVGTEPEPACCKELRDKIANLKVAPENNCAITSLPSVQFAKGSVKLSKAAQASLASVAAQLNANPSCKAKVIGYGASNKKAQQLSWDRVNSVIKYLVEKQGISESRLLFYYGQDGDANTVDLQGTVEEGPNTVPAPHPNLQKSK</sequence>
<dbReference type="GO" id="GO:0005509">
    <property type="term" value="F:calcium ion binding"/>
    <property type="evidence" value="ECO:0007669"/>
    <property type="project" value="InterPro"/>
</dbReference>
<dbReference type="AlphaFoldDB" id="A0A2W5EW07"/>
<dbReference type="InterPro" id="IPR006665">
    <property type="entry name" value="OmpA-like"/>
</dbReference>
<reference evidence="4 5" key="1">
    <citation type="submission" date="2017-11" db="EMBL/GenBank/DDBJ databases">
        <title>Infants hospitalized years apart are colonized by the same room-sourced microbial strains.</title>
        <authorList>
            <person name="Brooks B."/>
            <person name="Olm M.R."/>
            <person name="Firek B.A."/>
            <person name="Baker R."/>
            <person name="Thomas B.C."/>
            <person name="Morowitz M.J."/>
            <person name="Banfield J.F."/>
        </authorList>
    </citation>
    <scope>NUCLEOTIDE SEQUENCE [LARGE SCALE GENOMIC DNA]</scope>
    <source>
        <strain evidence="4">S2_009_000_R2_76</strain>
    </source>
</reference>
<dbReference type="SUPFAM" id="SSF103647">
    <property type="entry name" value="TSP type-3 repeat"/>
    <property type="match status" value="1"/>
</dbReference>
<dbReference type="SUPFAM" id="SSF103088">
    <property type="entry name" value="OmpA-like"/>
    <property type="match status" value="1"/>
</dbReference>
<dbReference type="Gene3D" id="3.30.1330.60">
    <property type="entry name" value="OmpA-like domain"/>
    <property type="match status" value="1"/>
</dbReference>
<comment type="caution">
    <text evidence="4">The sequence shown here is derived from an EMBL/GenBank/DDBJ whole genome shotgun (WGS) entry which is preliminary data.</text>
</comment>
<evidence type="ECO:0000313" key="5">
    <source>
        <dbReference type="Proteomes" id="UP000249645"/>
    </source>
</evidence>
<dbReference type="InterPro" id="IPR028974">
    <property type="entry name" value="TSP_type-3_rpt"/>
</dbReference>
<name>A0A2W5EW07_9SPHI</name>
<dbReference type="InterPro" id="IPR036737">
    <property type="entry name" value="OmpA-like_sf"/>
</dbReference>
<feature type="domain" description="OmpA-like" evidence="3">
    <location>
        <begin position="449"/>
        <end position="526"/>
    </location>
</feature>
<dbReference type="Gene3D" id="4.10.1080.10">
    <property type="entry name" value="TSP type-3 repeat"/>
    <property type="match status" value="1"/>
</dbReference>
<proteinExistence type="predicted"/>
<feature type="region of interest" description="Disordered" evidence="1">
    <location>
        <begin position="370"/>
        <end position="411"/>
    </location>
</feature>
<dbReference type="Proteomes" id="UP000249645">
    <property type="component" value="Unassembled WGS sequence"/>
</dbReference>
<dbReference type="Pfam" id="PF00691">
    <property type="entry name" value="OmpA"/>
    <property type="match status" value="1"/>
</dbReference>
<evidence type="ECO:0000256" key="1">
    <source>
        <dbReference type="SAM" id="MobiDB-lite"/>
    </source>
</evidence>
<keyword evidence="2" id="KW-0732">Signal</keyword>
<protein>
    <recommendedName>
        <fullName evidence="3">OmpA-like domain-containing protein</fullName>
    </recommendedName>
</protein>
<gene>
    <name evidence="4" type="ORF">DI598_12935</name>
</gene>
<evidence type="ECO:0000259" key="3">
    <source>
        <dbReference type="Pfam" id="PF00691"/>
    </source>
</evidence>
<feature type="chain" id="PRO_5015978503" description="OmpA-like domain-containing protein" evidence="2">
    <location>
        <begin position="24"/>
        <end position="554"/>
    </location>
</feature>
<feature type="signal peptide" evidence="2">
    <location>
        <begin position="1"/>
        <end position="23"/>
    </location>
</feature>